<dbReference type="GO" id="GO:0008270">
    <property type="term" value="F:zinc ion binding"/>
    <property type="evidence" value="ECO:0007669"/>
    <property type="project" value="UniProtKB-KW"/>
</dbReference>
<dbReference type="InterPro" id="IPR001739">
    <property type="entry name" value="Methyl_CpG_DNA-bd"/>
</dbReference>
<protein>
    <recommendedName>
        <fullName evidence="15">Methyl-CpG-binding domain protein 1</fullName>
    </recommendedName>
</protein>
<keyword evidence="7" id="KW-0804">Transcription</keyword>
<reference evidence="13" key="1">
    <citation type="submission" date="2025-08" db="UniProtKB">
        <authorList>
            <consortium name="Ensembl"/>
        </authorList>
    </citation>
    <scope>IDENTIFICATION</scope>
</reference>
<feature type="compositionally biased region" description="Polar residues" evidence="10">
    <location>
        <begin position="25"/>
        <end position="40"/>
    </location>
</feature>
<evidence type="ECO:0000256" key="4">
    <source>
        <dbReference type="ARBA" id="ARBA00022833"/>
    </source>
</evidence>
<dbReference type="InterPro" id="IPR016177">
    <property type="entry name" value="DNA-bd_dom_sf"/>
</dbReference>
<evidence type="ECO:0000256" key="5">
    <source>
        <dbReference type="ARBA" id="ARBA00023015"/>
    </source>
</evidence>
<sequence length="289" mass="30943">MAEGWAECPALGPGWQRREAFRKSGATSGRSDTYYRSPTGQKFRSKIELRRFLGPGHDLSNFDFKSGLERPGPTRVWGLGAGRVPKNVGRGHKNQGTAKNPGEGNPGGVGGPSLNWEGGTSIGNSDSIRYSLSLGEIWGGYCAPPKCLGVPQIPQGVWGPAVPPQIPDTPSPQRVGCGLCQACRIPEDCGICSACSRNSPGGPSGPARTPKCLLRRCLRIVKKQSLGCGSCAGCLNTEDCGSCCICLRRLQPGLKRQWRCLRRRCLRPKVGHCPQVSPPRVTYTVPGHP</sequence>
<feature type="domain" description="MBD" evidence="11">
    <location>
        <begin position="1"/>
        <end position="69"/>
    </location>
</feature>
<evidence type="ECO:0000259" key="11">
    <source>
        <dbReference type="PROSITE" id="PS50982"/>
    </source>
</evidence>
<evidence type="ECO:0000256" key="6">
    <source>
        <dbReference type="ARBA" id="ARBA00023125"/>
    </source>
</evidence>
<dbReference type="GO" id="GO:0008327">
    <property type="term" value="F:methyl-CpG binding"/>
    <property type="evidence" value="ECO:0007669"/>
    <property type="project" value="TreeGrafter"/>
</dbReference>
<keyword evidence="2" id="KW-0479">Metal-binding</keyword>
<dbReference type="Proteomes" id="UP000694560">
    <property type="component" value="Unplaced"/>
</dbReference>
<dbReference type="InterPro" id="IPR002857">
    <property type="entry name" value="Znf_CXXC"/>
</dbReference>
<evidence type="ECO:0000256" key="10">
    <source>
        <dbReference type="SAM" id="MobiDB-lite"/>
    </source>
</evidence>
<dbReference type="AlphaFoldDB" id="A0A8C5TI08"/>
<evidence type="ECO:0000256" key="1">
    <source>
        <dbReference type="ARBA" id="ARBA00004123"/>
    </source>
</evidence>
<keyword evidence="5" id="KW-0805">Transcription regulation</keyword>
<evidence type="ECO:0000256" key="3">
    <source>
        <dbReference type="ARBA" id="ARBA00022771"/>
    </source>
</evidence>
<name>A0A8C5TI08_9PASS</name>
<dbReference type="GO" id="GO:0006346">
    <property type="term" value="P:DNA methylation-dependent constitutive heterochromatin formation"/>
    <property type="evidence" value="ECO:0007669"/>
    <property type="project" value="TreeGrafter"/>
</dbReference>
<evidence type="ECO:0000256" key="7">
    <source>
        <dbReference type="ARBA" id="ARBA00023163"/>
    </source>
</evidence>
<reference evidence="13" key="2">
    <citation type="submission" date="2025-09" db="UniProtKB">
        <authorList>
            <consortium name="Ensembl"/>
        </authorList>
    </citation>
    <scope>IDENTIFICATION</scope>
</reference>
<evidence type="ECO:0000256" key="2">
    <source>
        <dbReference type="ARBA" id="ARBA00022723"/>
    </source>
</evidence>
<dbReference type="GO" id="GO:0000122">
    <property type="term" value="P:negative regulation of transcription by RNA polymerase II"/>
    <property type="evidence" value="ECO:0007669"/>
    <property type="project" value="TreeGrafter"/>
</dbReference>
<evidence type="ECO:0000313" key="14">
    <source>
        <dbReference type="Proteomes" id="UP000694560"/>
    </source>
</evidence>
<dbReference type="Pfam" id="PF02008">
    <property type="entry name" value="zf-CXXC"/>
    <property type="match status" value="2"/>
</dbReference>
<evidence type="ECO:0000313" key="13">
    <source>
        <dbReference type="Ensembl" id="ENSMCSP00000007940.1"/>
    </source>
</evidence>
<organism evidence="13 14">
    <name type="scientific">Malurus cyaneus samueli</name>
    <dbReference type="NCBI Taxonomy" id="2593467"/>
    <lineage>
        <taxon>Eukaryota</taxon>
        <taxon>Metazoa</taxon>
        <taxon>Chordata</taxon>
        <taxon>Craniata</taxon>
        <taxon>Vertebrata</taxon>
        <taxon>Euteleostomi</taxon>
        <taxon>Archelosauria</taxon>
        <taxon>Archosauria</taxon>
        <taxon>Dinosauria</taxon>
        <taxon>Saurischia</taxon>
        <taxon>Theropoda</taxon>
        <taxon>Coelurosauria</taxon>
        <taxon>Aves</taxon>
        <taxon>Neognathae</taxon>
        <taxon>Neoaves</taxon>
        <taxon>Telluraves</taxon>
        <taxon>Australaves</taxon>
        <taxon>Passeriformes</taxon>
        <taxon>Meliphagoidea</taxon>
        <taxon>Maluridae</taxon>
        <taxon>Malurus</taxon>
    </lineage>
</organism>
<keyword evidence="6" id="KW-0238">DNA-binding</keyword>
<dbReference type="PROSITE" id="PS50982">
    <property type="entry name" value="MBD"/>
    <property type="match status" value="1"/>
</dbReference>
<keyword evidence="4" id="KW-0862">Zinc</keyword>
<feature type="region of interest" description="Disordered" evidence="10">
    <location>
        <begin position="82"/>
        <end position="120"/>
    </location>
</feature>
<dbReference type="Ensembl" id="ENSMCST00000008132.1">
    <property type="protein sequence ID" value="ENSMCSP00000007940.1"/>
    <property type="gene ID" value="ENSMCSG00000005693.1"/>
</dbReference>
<evidence type="ECO:0000256" key="9">
    <source>
        <dbReference type="PROSITE-ProRule" id="PRU00509"/>
    </source>
</evidence>
<dbReference type="OrthoDB" id="10072024at2759"/>
<comment type="subcellular location">
    <subcellularLocation>
        <location evidence="1">Nucleus</location>
    </subcellularLocation>
</comment>
<dbReference type="SUPFAM" id="SSF54171">
    <property type="entry name" value="DNA-binding domain"/>
    <property type="match status" value="1"/>
</dbReference>
<feature type="domain" description="CXXC-type" evidence="12">
    <location>
        <begin position="170"/>
        <end position="218"/>
    </location>
</feature>
<dbReference type="PANTHER" id="PTHR12396">
    <property type="entry name" value="METHYL-CPG BINDING PROTEIN, MBD"/>
    <property type="match status" value="1"/>
</dbReference>
<evidence type="ECO:0000259" key="12">
    <source>
        <dbReference type="PROSITE" id="PS51058"/>
    </source>
</evidence>
<feature type="domain" description="CXXC-type" evidence="12">
    <location>
        <begin position="219"/>
        <end position="266"/>
    </location>
</feature>
<keyword evidence="14" id="KW-1185">Reference proteome</keyword>
<keyword evidence="3 9" id="KW-0863">Zinc-finger</keyword>
<accession>A0A8C5TI08</accession>
<dbReference type="GO" id="GO:0005654">
    <property type="term" value="C:nucleoplasm"/>
    <property type="evidence" value="ECO:0007669"/>
    <property type="project" value="UniProtKB-ARBA"/>
</dbReference>
<feature type="region of interest" description="Disordered" evidence="10">
    <location>
        <begin position="21"/>
        <end position="40"/>
    </location>
</feature>
<dbReference type="PROSITE" id="PS51058">
    <property type="entry name" value="ZF_CXXC"/>
    <property type="match status" value="2"/>
</dbReference>
<evidence type="ECO:0008006" key="15">
    <source>
        <dbReference type="Google" id="ProtNLM"/>
    </source>
</evidence>
<dbReference type="CDD" id="cd01396">
    <property type="entry name" value="MeCP2_MBD"/>
    <property type="match status" value="1"/>
</dbReference>
<dbReference type="Pfam" id="PF01429">
    <property type="entry name" value="MBD"/>
    <property type="match status" value="1"/>
</dbReference>
<keyword evidence="8" id="KW-0539">Nucleus</keyword>
<dbReference type="Gene3D" id="3.30.890.10">
    <property type="entry name" value="Methyl-cpg-binding Protein 2, Chain A"/>
    <property type="match status" value="1"/>
</dbReference>
<evidence type="ECO:0000256" key="8">
    <source>
        <dbReference type="ARBA" id="ARBA00023242"/>
    </source>
</evidence>
<dbReference type="PANTHER" id="PTHR12396:SF57">
    <property type="entry name" value="METHYL-CPG-BINDING DOMAIN PROTEIN 1"/>
    <property type="match status" value="1"/>
</dbReference>
<proteinExistence type="predicted"/>
<dbReference type="SMART" id="SM00391">
    <property type="entry name" value="MBD"/>
    <property type="match status" value="1"/>
</dbReference>